<evidence type="ECO:0000259" key="1">
    <source>
        <dbReference type="Pfam" id="PF13843"/>
    </source>
</evidence>
<proteinExistence type="predicted"/>
<dbReference type="GO" id="GO:0043565">
    <property type="term" value="F:sequence-specific DNA binding"/>
    <property type="evidence" value="ECO:0007669"/>
    <property type="project" value="TreeGrafter"/>
</dbReference>
<evidence type="ECO:0000313" key="2">
    <source>
        <dbReference type="EMBL" id="GFR29832.1"/>
    </source>
</evidence>
<dbReference type="OrthoDB" id="6434810at2759"/>
<dbReference type="InterPro" id="IPR052638">
    <property type="entry name" value="PiggyBac_TE-derived"/>
</dbReference>
<accession>A0A8X6M2Q0</accession>
<comment type="caution">
    <text evidence="2">The sequence shown here is derived from an EMBL/GenBank/DDBJ whole genome shotgun (WGS) entry which is preliminary data.</text>
</comment>
<organism evidence="2 3">
    <name type="scientific">Trichonephila clavata</name>
    <name type="common">Joro spider</name>
    <name type="synonym">Nephila clavata</name>
    <dbReference type="NCBI Taxonomy" id="2740835"/>
    <lineage>
        <taxon>Eukaryota</taxon>
        <taxon>Metazoa</taxon>
        <taxon>Ecdysozoa</taxon>
        <taxon>Arthropoda</taxon>
        <taxon>Chelicerata</taxon>
        <taxon>Arachnida</taxon>
        <taxon>Araneae</taxon>
        <taxon>Araneomorphae</taxon>
        <taxon>Entelegynae</taxon>
        <taxon>Araneoidea</taxon>
        <taxon>Nephilidae</taxon>
        <taxon>Trichonephila</taxon>
    </lineage>
</organism>
<reference evidence="2" key="1">
    <citation type="submission" date="2020-07" db="EMBL/GenBank/DDBJ databases">
        <title>Multicomponent nature underlies the extraordinary mechanical properties of spider dragline silk.</title>
        <authorList>
            <person name="Kono N."/>
            <person name="Nakamura H."/>
            <person name="Mori M."/>
            <person name="Yoshida Y."/>
            <person name="Ohtoshi R."/>
            <person name="Malay A.D."/>
            <person name="Moran D.A.P."/>
            <person name="Tomita M."/>
            <person name="Numata K."/>
            <person name="Arakawa K."/>
        </authorList>
    </citation>
    <scope>NUCLEOTIDE SEQUENCE</scope>
</reference>
<dbReference type="EMBL" id="BMAO01029163">
    <property type="protein sequence ID" value="GFR29832.1"/>
    <property type="molecule type" value="Genomic_DNA"/>
</dbReference>
<name>A0A8X6M2Q0_TRICU</name>
<dbReference type="PANTHER" id="PTHR47055">
    <property type="entry name" value="DDE_TNP_1_7 DOMAIN-CONTAINING PROTEIN"/>
    <property type="match status" value="1"/>
</dbReference>
<dbReference type="AlphaFoldDB" id="A0A8X6M2Q0"/>
<protein>
    <submittedName>
        <fullName evidence="2">PiggyBac transposable element-derived protein 3</fullName>
    </submittedName>
</protein>
<dbReference type="Pfam" id="PF13843">
    <property type="entry name" value="DDE_Tnp_1_7"/>
    <property type="match status" value="1"/>
</dbReference>
<evidence type="ECO:0000313" key="3">
    <source>
        <dbReference type="Proteomes" id="UP000887116"/>
    </source>
</evidence>
<keyword evidence="3" id="KW-1185">Reference proteome</keyword>
<dbReference type="Proteomes" id="UP000887116">
    <property type="component" value="Unassembled WGS sequence"/>
</dbReference>
<feature type="domain" description="PiggyBac transposable element-derived protein" evidence="1">
    <location>
        <begin position="12"/>
        <end position="88"/>
    </location>
</feature>
<dbReference type="PANTHER" id="PTHR47055:SF3">
    <property type="entry name" value="PHORBOL-ESTER_DAG-TYPE DOMAIN-CONTAINING PROTEIN"/>
    <property type="match status" value="1"/>
</dbReference>
<gene>
    <name evidence="2" type="primary">X975_09387</name>
    <name evidence="2" type="ORF">TNCT_555391</name>
</gene>
<dbReference type="InterPro" id="IPR029526">
    <property type="entry name" value="PGBD"/>
</dbReference>
<sequence length="94" mass="11104">MSGLFANQKDFSVGENDIEQFFGLLLFSGYDQVPGEDLYWSTQEDLSQPIVSTVMPRSRFRKIQKCFHYVDNDKLTSVDKMRKIYTFYAQRERT</sequence>